<name>A0AAV4MKC4_CAEEX</name>
<protein>
    <submittedName>
        <fullName evidence="2">Uncharacterized protein</fullName>
    </submittedName>
</protein>
<comment type="caution">
    <text evidence="2">The sequence shown here is derived from an EMBL/GenBank/DDBJ whole genome shotgun (WGS) entry which is preliminary data.</text>
</comment>
<proteinExistence type="predicted"/>
<keyword evidence="3" id="KW-1185">Reference proteome</keyword>
<reference evidence="2 3" key="1">
    <citation type="submission" date="2021-06" db="EMBL/GenBank/DDBJ databases">
        <title>Caerostris extrusa draft genome.</title>
        <authorList>
            <person name="Kono N."/>
            <person name="Arakawa K."/>
        </authorList>
    </citation>
    <scope>NUCLEOTIDE SEQUENCE [LARGE SCALE GENOMIC DNA]</scope>
</reference>
<feature type="region of interest" description="Disordered" evidence="1">
    <location>
        <begin position="51"/>
        <end position="73"/>
    </location>
</feature>
<evidence type="ECO:0000313" key="2">
    <source>
        <dbReference type="EMBL" id="GIX71249.1"/>
    </source>
</evidence>
<dbReference type="AlphaFoldDB" id="A0AAV4MKC4"/>
<dbReference type="Proteomes" id="UP001054945">
    <property type="component" value="Unassembled WGS sequence"/>
</dbReference>
<evidence type="ECO:0000313" key="3">
    <source>
        <dbReference type="Proteomes" id="UP001054945"/>
    </source>
</evidence>
<evidence type="ECO:0000256" key="1">
    <source>
        <dbReference type="SAM" id="MobiDB-lite"/>
    </source>
</evidence>
<organism evidence="2 3">
    <name type="scientific">Caerostris extrusa</name>
    <name type="common">Bark spider</name>
    <name type="synonym">Caerostris bankana</name>
    <dbReference type="NCBI Taxonomy" id="172846"/>
    <lineage>
        <taxon>Eukaryota</taxon>
        <taxon>Metazoa</taxon>
        <taxon>Ecdysozoa</taxon>
        <taxon>Arthropoda</taxon>
        <taxon>Chelicerata</taxon>
        <taxon>Arachnida</taxon>
        <taxon>Araneae</taxon>
        <taxon>Araneomorphae</taxon>
        <taxon>Entelegynae</taxon>
        <taxon>Araneoidea</taxon>
        <taxon>Araneidae</taxon>
        <taxon>Caerostris</taxon>
    </lineage>
</organism>
<gene>
    <name evidence="2" type="ORF">CEXT_814531</name>
</gene>
<accession>A0AAV4MKC4</accession>
<dbReference type="EMBL" id="BPLR01019736">
    <property type="protein sequence ID" value="GIX71249.1"/>
    <property type="molecule type" value="Genomic_DNA"/>
</dbReference>
<sequence length="141" mass="16804">MIEEREKKKRTYFSEQSRLSQTRPPRTIWFVEKCLECYFFPVVECGHRPRRSERQLHERRHPPGNGGWRRPPHTTLLTNGSSLLEGNNTVEDLEYSLERGWMVNCFKTQGGQKALPTYINANLERQYFLDNYQIIFTACQY</sequence>